<dbReference type="Pfam" id="PF13561">
    <property type="entry name" value="adh_short_C2"/>
    <property type="match status" value="1"/>
</dbReference>
<evidence type="ECO:0000313" key="3">
    <source>
        <dbReference type="Proteomes" id="UP000032803"/>
    </source>
</evidence>
<organism evidence="2 3">
    <name type="scientific">Legionella hackeliae</name>
    <dbReference type="NCBI Taxonomy" id="449"/>
    <lineage>
        <taxon>Bacteria</taxon>
        <taxon>Pseudomonadati</taxon>
        <taxon>Pseudomonadota</taxon>
        <taxon>Gammaproteobacteria</taxon>
        <taxon>Legionellales</taxon>
        <taxon>Legionellaceae</taxon>
        <taxon>Legionella</taxon>
    </lineage>
</organism>
<dbReference type="PANTHER" id="PTHR42760">
    <property type="entry name" value="SHORT-CHAIN DEHYDROGENASES/REDUCTASES FAMILY MEMBER"/>
    <property type="match status" value="1"/>
</dbReference>
<dbReference type="GO" id="GO:0016616">
    <property type="term" value="F:oxidoreductase activity, acting on the CH-OH group of donors, NAD or NADP as acceptor"/>
    <property type="evidence" value="ECO:0007669"/>
    <property type="project" value="TreeGrafter"/>
</dbReference>
<dbReference type="AlphaFoldDB" id="A0A0A8UMY1"/>
<gene>
    <name evidence="2" type="ORF">LHA_1170</name>
</gene>
<proteinExistence type="inferred from homology"/>
<keyword evidence="3" id="KW-1185">Reference proteome</keyword>
<dbReference type="SUPFAM" id="SSF51735">
    <property type="entry name" value="NAD(P)-binding Rossmann-fold domains"/>
    <property type="match status" value="1"/>
</dbReference>
<reference evidence="3" key="1">
    <citation type="submission" date="2014-09" db="EMBL/GenBank/DDBJ databases">
        <authorList>
            <person name="Gomez-Valero L."/>
        </authorList>
    </citation>
    <scope>NUCLEOTIDE SEQUENCE [LARGE SCALE GENOMIC DNA]</scope>
    <source>
        <strain evidence="3">ATCC35250</strain>
    </source>
</reference>
<dbReference type="PRINTS" id="PR00081">
    <property type="entry name" value="GDHRDH"/>
</dbReference>
<dbReference type="RefSeq" id="WP_045105633.1">
    <property type="nucleotide sequence ID" value="NZ_LN681225.1"/>
</dbReference>
<dbReference type="EMBL" id="LN681225">
    <property type="protein sequence ID" value="CEK10225.1"/>
    <property type="molecule type" value="Genomic_DNA"/>
</dbReference>
<dbReference type="InterPro" id="IPR002347">
    <property type="entry name" value="SDR_fam"/>
</dbReference>
<name>A0A0A8UMY1_LEGHA</name>
<dbReference type="Proteomes" id="UP000032803">
    <property type="component" value="Chromosome I"/>
</dbReference>
<dbReference type="NCBIfam" id="NF006619">
    <property type="entry name" value="PRK09186.1"/>
    <property type="match status" value="1"/>
</dbReference>
<dbReference type="STRING" id="449.LHA_1170"/>
<dbReference type="InterPro" id="IPR036291">
    <property type="entry name" value="NAD(P)-bd_dom_sf"/>
</dbReference>
<comment type="similarity">
    <text evidence="1">Belongs to the short-chain dehydrogenases/reductases (SDR) family.</text>
</comment>
<dbReference type="HOGENOM" id="CLU_010194_1_1_6"/>
<evidence type="ECO:0000256" key="1">
    <source>
        <dbReference type="ARBA" id="ARBA00006484"/>
    </source>
</evidence>
<dbReference type="Gene3D" id="3.40.50.720">
    <property type="entry name" value="NAD(P)-binding Rossmann-like Domain"/>
    <property type="match status" value="1"/>
</dbReference>
<evidence type="ECO:0000313" key="2">
    <source>
        <dbReference type="EMBL" id="CEK10225.1"/>
    </source>
</evidence>
<dbReference type="KEGG" id="lha:LHA_1170"/>
<protein>
    <submittedName>
        <fullName evidence="2">Flagellin modification protein A</fullName>
    </submittedName>
</protein>
<keyword evidence="2" id="KW-0282">Flagellum</keyword>
<dbReference type="OrthoDB" id="9809287at2"/>
<keyword evidence="2" id="KW-0969">Cilium</keyword>
<accession>A0A0A8UMY1</accession>
<sequence>MLKGKKIVVAGSGGLLGSQTVKQLLLQNANVLAVDNNYQGMIDRLVNQDIDISHSQLTLMPLDLTNEQEVTGFFNDVTDLDGAVNCTYPRNKNYGRDFLEVKLNDFNENVNLHLGAAFLFTQQCAAYFLREKKWFSLVNIASIYGVIAPKFTIYEHTPMTMPVEYAAIKSAIIHLNKYVASYVANSNFRINSVSPGGIFDNQPSSFLEAYKKNSLGRGMLDVNEVTGAILFLLSDFSKYINGQNLIVDDGFSL</sequence>
<keyword evidence="2" id="KW-0966">Cell projection</keyword>
<dbReference type="PATRIC" id="fig|449.7.peg.3182"/>